<dbReference type="GO" id="GO:0015031">
    <property type="term" value="P:protein transport"/>
    <property type="evidence" value="ECO:0007669"/>
    <property type="project" value="InterPro"/>
</dbReference>
<feature type="region of interest" description="Disordered" evidence="2">
    <location>
        <begin position="384"/>
        <end position="430"/>
    </location>
</feature>
<proteinExistence type="inferred from homology"/>
<feature type="compositionally biased region" description="Polar residues" evidence="2">
    <location>
        <begin position="298"/>
        <end position="322"/>
    </location>
</feature>
<feature type="compositionally biased region" description="Polar residues" evidence="2">
    <location>
        <begin position="269"/>
        <end position="290"/>
    </location>
</feature>
<feature type="compositionally biased region" description="Polar residues" evidence="2">
    <location>
        <begin position="656"/>
        <end position="665"/>
    </location>
</feature>
<feature type="region of interest" description="Disordered" evidence="2">
    <location>
        <begin position="559"/>
        <end position="578"/>
    </location>
</feature>
<comment type="caution">
    <text evidence="3">The sequence shown here is derived from an EMBL/GenBank/DDBJ whole genome shotgun (WGS) entry which is preliminary data.</text>
</comment>
<feature type="compositionally biased region" description="Basic and acidic residues" evidence="2">
    <location>
        <begin position="255"/>
        <end position="268"/>
    </location>
</feature>
<dbReference type="Pfam" id="PF03398">
    <property type="entry name" value="Ist1"/>
    <property type="match status" value="1"/>
</dbReference>
<dbReference type="AlphaFoldDB" id="A0A6A3A8U7"/>
<dbReference type="GO" id="GO:0008168">
    <property type="term" value="F:methyltransferase activity"/>
    <property type="evidence" value="ECO:0007669"/>
    <property type="project" value="UniProtKB-KW"/>
</dbReference>
<sequence length="1208" mass="133735">MNHRAPHPRNMLHRSFKPAKCKTALKLAIPRIKLMKNKREAQVQHLKRELAQLLESGKDQTARIRVEHVVREEKTVAAYNLLEIYCELIVARMPIIESQKNCPIDLKEAISSVVFASARCEEIPELKDVSKHFTAKYGKEFTSSALELRPNCGVGRMLIEKLSANAPDGPTKLKILTAIAEEHKINWNPESFGAKESKIYDDMLNGPDTNIEATKISVDPPIIQASPSLEQRPPGVQLPNNIKGPPHVQNSKHIGKSDAPENFYEHNSRSSLHPNSSDYSNTSRTNSMSSGPYPPNSKPGTENQGMEFRNSYSGNERPSSLPRQHREMEFKDATAAAQAAAESAELASMAARAAAELSSQGNISRQYPMESSISSYHGMKDEELQKYTGSSSQNEHHTRHPVNNSRRGRNSGDYEQTDKHEQQNQEGEAENVYSNVARSGDKSTHGSFKSTAASFNEEASVNNEIADARSQMSMSDGRQMEHFAEPGVNRRSSGKNRMQFVNELHDIKNPQNLDHHEVGVREQSSYHPSHSQSNTFTDDHDVVSNLNWQKLEIDKRKSGERRMQLENENDTRNSYDDHDVVSNLNHQKSANDSGEDLFLLNDEGSHPRSTKETTDSFDNAPAVFDEYEDNFGSEEVNKVHEYNMNSPSPGRRSPTHPFTTTNSWSIEQNIRSPEKSISKLHIFSEERPTPAFFESLTSSSILSNVNDLPATFDDLPATFDDYGPSSESEEELDKSKYVKSSNPSLDSGKQNTDSYKVESSSFTPRLAEGIEDTEHSNESSLEESKELKFGDLTGGLRNKGYRYPPFSKIPRDDVFGEAASDTSTRIKQSSSSTAVETSVNSGSYNQEPYSRKGNDEVSRKLGTRPSVNKVDSSDDGPENEQPKETFNSIEGQSNKIPSFEENKKSSLRASSPYFDSGNSDPDEDLPKTSLKAHSYTSLSRRTKASLSNSQRSSNRRTTVSSEPAVASDHGKEKNFTSRSTDANEAIPKRQPQKKNSDHLESSQHSRLVPQHQVVPSEKERQSASVWRGTSSGGSKSLKAKTSVSEDLDHQESSQHSQLAPQPPSRPFSEAKGSSVGGTLKSSEKEQQSAPVWKSTTSGGAKSLKAKTSVSEDLDHQESSQHSRLVPQPPSKPFSESKGSSVGGTLKSSEKEQQPAPVWKSTTSGGAKSSKARNSVGEGSSKESVIHVHPKLPDYDTLAAHMNSLRQNR</sequence>
<feature type="compositionally biased region" description="Polar residues" evidence="2">
    <location>
        <begin position="1022"/>
        <end position="1044"/>
    </location>
</feature>
<organism evidence="3 4">
    <name type="scientific">Hibiscus syriacus</name>
    <name type="common">Rose of Sharon</name>
    <dbReference type="NCBI Taxonomy" id="106335"/>
    <lineage>
        <taxon>Eukaryota</taxon>
        <taxon>Viridiplantae</taxon>
        <taxon>Streptophyta</taxon>
        <taxon>Embryophyta</taxon>
        <taxon>Tracheophyta</taxon>
        <taxon>Spermatophyta</taxon>
        <taxon>Magnoliopsida</taxon>
        <taxon>eudicotyledons</taxon>
        <taxon>Gunneridae</taxon>
        <taxon>Pentapetalae</taxon>
        <taxon>rosids</taxon>
        <taxon>malvids</taxon>
        <taxon>Malvales</taxon>
        <taxon>Malvaceae</taxon>
        <taxon>Malvoideae</taxon>
        <taxon>Hibiscus</taxon>
    </lineage>
</organism>
<feature type="region of interest" description="Disordered" evidence="2">
    <location>
        <begin position="716"/>
        <end position="1192"/>
    </location>
</feature>
<dbReference type="InterPro" id="IPR005061">
    <property type="entry name" value="Ist1"/>
</dbReference>
<dbReference type="GO" id="GO:0032259">
    <property type="term" value="P:methylation"/>
    <property type="evidence" value="ECO:0007669"/>
    <property type="project" value="UniProtKB-KW"/>
</dbReference>
<feature type="compositionally biased region" description="Low complexity" evidence="2">
    <location>
        <begin position="1159"/>
        <end position="1168"/>
    </location>
</feature>
<evidence type="ECO:0000256" key="2">
    <source>
        <dbReference type="SAM" id="MobiDB-lite"/>
    </source>
</evidence>
<accession>A0A6A3A8U7</accession>
<feature type="compositionally biased region" description="Basic and acidic residues" evidence="2">
    <location>
        <begin position="603"/>
        <end position="614"/>
    </location>
</feature>
<feature type="compositionally biased region" description="Basic and acidic residues" evidence="2">
    <location>
        <begin position="772"/>
        <end position="789"/>
    </location>
</feature>
<feature type="region of interest" description="Disordered" evidence="2">
    <location>
        <begin position="585"/>
        <end position="620"/>
    </location>
</feature>
<keyword evidence="3" id="KW-0808">Transferase</keyword>
<keyword evidence="3" id="KW-0489">Methyltransferase</keyword>
<dbReference type="FunFam" id="1.20.1260.60:FF:000003">
    <property type="entry name" value="IST1-like protein isoform A"/>
    <property type="match status" value="1"/>
</dbReference>
<dbReference type="PANTHER" id="PTHR12161:SF13">
    <property type="entry name" value="REGULATOR OF VPS4 ACTIVITY IN THE MVB PATHWAY PROTEIN"/>
    <property type="match status" value="1"/>
</dbReference>
<feature type="compositionally biased region" description="Polar residues" evidence="2">
    <location>
        <begin position="820"/>
        <end position="848"/>
    </location>
</feature>
<evidence type="ECO:0000313" key="4">
    <source>
        <dbReference type="Proteomes" id="UP000436088"/>
    </source>
</evidence>
<feature type="region of interest" description="Disordered" evidence="2">
    <location>
        <begin position="641"/>
        <end position="665"/>
    </location>
</feature>
<feature type="compositionally biased region" description="Basic and acidic residues" evidence="2">
    <location>
        <begin position="1179"/>
        <end position="1192"/>
    </location>
</feature>
<dbReference type="PANTHER" id="PTHR12161">
    <property type="entry name" value="IST1 FAMILY MEMBER"/>
    <property type="match status" value="1"/>
</dbReference>
<reference evidence="3" key="1">
    <citation type="submission" date="2019-09" db="EMBL/GenBank/DDBJ databases">
        <title>Draft genome information of white flower Hibiscus syriacus.</title>
        <authorList>
            <person name="Kim Y.-M."/>
        </authorList>
    </citation>
    <scope>NUCLEOTIDE SEQUENCE [LARGE SCALE GENOMIC DNA]</scope>
    <source>
        <strain evidence="3">YM2019G1</strain>
    </source>
</reference>
<gene>
    <name evidence="3" type="ORF">F3Y22_tig00110557pilonHSYRG00214</name>
</gene>
<dbReference type="EMBL" id="VEPZ02001029">
    <property type="protein sequence ID" value="KAE8700323.1"/>
    <property type="molecule type" value="Genomic_DNA"/>
</dbReference>
<feature type="compositionally biased region" description="Basic and acidic residues" evidence="2">
    <location>
        <begin position="994"/>
        <end position="1003"/>
    </location>
</feature>
<keyword evidence="4" id="KW-1185">Reference proteome</keyword>
<evidence type="ECO:0000313" key="3">
    <source>
        <dbReference type="EMBL" id="KAE8700323.1"/>
    </source>
</evidence>
<comment type="similarity">
    <text evidence="1">Belongs to the IST1 family.</text>
</comment>
<dbReference type="Gene3D" id="1.20.1260.60">
    <property type="entry name" value="Vacuolar protein sorting-associated protein Ist1"/>
    <property type="match status" value="1"/>
</dbReference>
<feature type="compositionally biased region" description="Low complexity" evidence="2">
    <location>
        <begin position="945"/>
        <end position="961"/>
    </location>
</feature>
<feature type="compositionally biased region" description="Polar residues" evidence="2">
    <location>
        <begin position="738"/>
        <end position="763"/>
    </location>
</feature>
<feature type="compositionally biased region" description="Basic and acidic residues" evidence="2">
    <location>
        <begin position="849"/>
        <end position="859"/>
    </location>
</feature>
<feature type="compositionally biased region" description="Polar residues" evidence="2">
    <location>
        <begin position="1087"/>
        <end position="1110"/>
    </location>
</feature>
<feature type="compositionally biased region" description="Basic and acidic residues" evidence="2">
    <location>
        <begin position="410"/>
        <end position="423"/>
    </location>
</feature>
<dbReference type="InterPro" id="IPR042277">
    <property type="entry name" value="IST1-like"/>
</dbReference>
<protein>
    <submittedName>
        <fullName evidence="3">S-adenosyl-L-methionine-dependent methyltransferases superfamily protein, putative isoform 1</fullName>
    </submittedName>
</protein>
<dbReference type="Proteomes" id="UP000436088">
    <property type="component" value="Unassembled WGS sequence"/>
</dbReference>
<feature type="compositionally biased region" description="Polar residues" evidence="2">
    <location>
        <begin position="884"/>
        <end position="896"/>
    </location>
</feature>
<evidence type="ECO:0000256" key="1">
    <source>
        <dbReference type="ARBA" id="ARBA00005536"/>
    </source>
</evidence>
<feature type="region of interest" description="Disordered" evidence="2">
    <location>
        <begin position="225"/>
        <end position="324"/>
    </location>
</feature>
<name>A0A6A3A8U7_HIBSY</name>